<evidence type="ECO:0000256" key="2">
    <source>
        <dbReference type="ARBA" id="ARBA00022527"/>
    </source>
</evidence>
<dbReference type="GO" id="GO:0005524">
    <property type="term" value="F:ATP binding"/>
    <property type="evidence" value="ECO:0007669"/>
    <property type="project" value="UniProtKB-UniRule"/>
</dbReference>
<sequence>MPDKHKFKFLNHFKSKEEEPPLLLGLTSSPSPSNAHHHQNANTSTSSNNKKIFGFFGKHDSSDSLATTSPTQTNSSDVTNTHVSSQHQIASPKPLSSRINGTTGGLPHQGNSPNSPLAVPPPPPPTITTPTPMVQHVDAAVSPAAIPHNKLVPSSSAIDLRKFFRGGKKKDLLLPHGTPQGTLSTTSSISSNTPHNNNNQQTSPLPIRGSLVSLANLINQTSSQLVQSAQQHHSYSHTANGGGTGGTGPGGILLFGSTGSPLISKYGKMGKELGSGAGGSVRLITRPSDNKTFAVKEFRPKRADESLKDYTRKCTVEYCIGSTLRHPNIIRTIDIIHELNRYFEVMEYAPIDFFTVVMSGEMTRQEINCCLKQIIEGVSYLHSLGLAHRDLKLDNCVLTTRGILKIIDFGSAVIFKYPYDQYGNSTTIHPCHGIVGSDPYLAPEVLRSSHSYNPQPVDLWSIGIIYCCMTLKRFPWKIPDPATDNSFKLYNMVDDNWHDYELSNELHKLLLQQRKLKNMIVRLNKRKKLLEKQQQQQHQTEDISPAKELDKINSELQVQTFPTPATTPSVDPSAMEEEPASSNADSNSNVRENAHEGTSIEAHGGHEDETLKSTKANSELLSGEQVEEIMQQLKQIDDKLEEFEKTKHEKKLIWQQAVNKIDVPAPEEESPDKKKKQIHGPYRLMRLLPHASRPIISRMLEVDPKKRATIEEILNNEWIKEIECCTLKLAITDDDDDDELLPGNPPHKHTIVTEGQ</sequence>
<keyword evidence="10" id="KW-0175">Coiled coil</keyword>
<feature type="compositionally biased region" description="Polar residues" evidence="11">
    <location>
        <begin position="556"/>
        <end position="570"/>
    </location>
</feature>
<dbReference type="Gene3D" id="1.10.510.10">
    <property type="entry name" value="Transferase(Phosphotransferase) domain 1"/>
    <property type="match status" value="2"/>
</dbReference>
<gene>
    <name evidence="13" type="primary">HRK1</name>
    <name evidence="13" type="ORF">KQ657_004088</name>
</gene>
<dbReference type="Pfam" id="PF00069">
    <property type="entry name" value="Pkinase"/>
    <property type="match status" value="1"/>
</dbReference>
<keyword evidence="6 9" id="KW-0067">ATP-binding</keyword>
<comment type="catalytic activity">
    <reaction evidence="8">
        <text>L-seryl-[protein] + ATP = O-phospho-L-seryl-[protein] + ADP + H(+)</text>
        <dbReference type="Rhea" id="RHEA:17989"/>
        <dbReference type="Rhea" id="RHEA-COMP:9863"/>
        <dbReference type="Rhea" id="RHEA-COMP:11604"/>
        <dbReference type="ChEBI" id="CHEBI:15378"/>
        <dbReference type="ChEBI" id="CHEBI:29999"/>
        <dbReference type="ChEBI" id="CHEBI:30616"/>
        <dbReference type="ChEBI" id="CHEBI:83421"/>
        <dbReference type="ChEBI" id="CHEBI:456216"/>
        <dbReference type="EC" id="2.7.11.1"/>
    </reaction>
</comment>
<proteinExistence type="predicted"/>
<evidence type="ECO:0000256" key="1">
    <source>
        <dbReference type="ARBA" id="ARBA00012513"/>
    </source>
</evidence>
<protein>
    <recommendedName>
        <fullName evidence="1">non-specific serine/threonine protein kinase</fullName>
        <ecNumber evidence="1">2.7.11.1</ecNumber>
    </recommendedName>
</protein>
<dbReference type="InterPro" id="IPR008271">
    <property type="entry name" value="Ser/Thr_kinase_AS"/>
</dbReference>
<keyword evidence="14" id="KW-1185">Reference proteome</keyword>
<evidence type="ECO:0000256" key="4">
    <source>
        <dbReference type="ARBA" id="ARBA00022741"/>
    </source>
</evidence>
<comment type="catalytic activity">
    <reaction evidence="7">
        <text>L-threonyl-[protein] + ATP = O-phospho-L-threonyl-[protein] + ADP + H(+)</text>
        <dbReference type="Rhea" id="RHEA:46608"/>
        <dbReference type="Rhea" id="RHEA-COMP:11060"/>
        <dbReference type="Rhea" id="RHEA-COMP:11605"/>
        <dbReference type="ChEBI" id="CHEBI:15378"/>
        <dbReference type="ChEBI" id="CHEBI:30013"/>
        <dbReference type="ChEBI" id="CHEBI:30616"/>
        <dbReference type="ChEBI" id="CHEBI:61977"/>
        <dbReference type="ChEBI" id="CHEBI:456216"/>
        <dbReference type="EC" id="2.7.11.1"/>
    </reaction>
</comment>
<dbReference type="GO" id="GO:0005829">
    <property type="term" value="C:cytosol"/>
    <property type="evidence" value="ECO:0007669"/>
    <property type="project" value="TreeGrafter"/>
</dbReference>
<dbReference type="PROSITE" id="PS50011">
    <property type="entry name" value="PROTEIN_KINASE_DOM"/>
    <property type="match status" value="1"/>
</dbReference>
<comment type="caution">
    <text evidence="13">The sequence shown here is derived from an EMBL/GenBank/DDBJ whole genome shotgun (WGS) entry which is preliminary data.</text>
</comment>
<dbReference type="PANTHER" id="PTHR24343:SF137">
    <property type="entry name" value="SERINE_THREONINE-PROTEIN KINASE HRK1"/>
    <property type="match status" value="1"/>
</dbReference>
<name>A0A9P7VBS6_9ASCO</name>
<dbReference type="PANTHER" id="PTHR24343">
    <property type="entry name" value="SERINE/THREONINE KINASE"/>
    <property type="match status" value="1"/>
</dbReference>
<dbReference type="GeneID" id="66117462"/>
<dbReference type="OrthoDB" id="6513151at2759"/>
<accession>A0A9P7VBS6</accession>
<evidence type="ECO:0000313" key="13">
    <source>
        <dbReference type="EMBL" id="KAG7194977.1"/>
    </source>
</evidence>
<dbReference type="Proteomes" id="UP000790833">
    <property type="component" value="Unassembled WGS sequence"/>
</dbReference>
<dbReference type="SMART" id="SM00220">
    <property type="entry name" value="S_TKc"/>
    <property type="match status" value="1"/>
</dbReference>
<feature type="compositionally biased region" description="Low complexity" evidence="11">
    <location>
        <begin position="21"/>
        <end position="33"/>
    </location>
</feature>
<evidence type="ECO:0000256" key="5">
    <source>
        <dbReference type="ARBA" id="ARBA00022777"/>
    </source>
</evidence>
<evidence type="ECO:0000259" key="12">
    <source>
        <dbReference type="PROSITE" id="PS50011"/>
    </source>
</evidence>
<feature type="region of interest" description="Disordered" evidence="11">
    <location>
        <begin position="737"/>
        <end position="756"/>
    </location>
</feature>
<feature type="compositionally biased region" description="Polar residues" evidence="11">
    <location>
        <begin position="580"/>
        <end position="591"/>
    </location>
</feature>
<evidence type="ECO:0000256" key="7">
    <source>
        <dbReference type="ARBA" id="ARBA00047899"/>
    </source>
</evidence>
<dbReference type="GO" id="GO:0004674">
    <property type="term" value="F:protein serine/threonine kinase activity"/>
    <property type="evidence" value="ECO:0007669"/>
    <property type="project" value="UniProtKB-KW"/>
</dbReference>
<keyword evidence="3" id="KW-0808">Transferase</keyword>
<dbReference type="EC" id="2.7.11.1" evidence="1"/>
<evidence type="ECO:0000256" key="6">
    <source>
        <dbReference type="ARBA" id="ARBA00022840"/>
    </source>
</evidence>
<feature type="region of interest" description="Disordered" evidence="11">
    <location>
        <begin position="170"/>
        <end position="206"/>
    </location>
</feature>
<dbReference type="RefSeq" id="XP_043050524.1">
    <property type="nucleotide sequence ID" value="XM_043194773.1"/>
</dbReference>
<feature type="compositionally biased region" description="Low complexity" evidence="11">
    <location>
        <begin position="42"/>
        <end position="51"/>
    </location>
</feature>
<organism evidence="13 14">
    <name type="scientific">Scheffersomyces spartinae</name>
    <dbReference type="NCBI Taxonomy" id="45513"/>
    <lineage>
        <taxon>Eukaryota</taxon>
        <taxon>Fungi</taxon>
        <taxon>Dikarya</taxon>
        <taxon>Ascomycota</taxon>
        <taxon>Saccharomycotina</taxon>
        <taxon>Pichiomycetes</taxon>
        <taxon>Debaryomycetaceae</taxon>
        <taxon>Scheffersomyces</taxon>
    </lineage>
</organism>
<feature type="binding site" evidence="9">
    <location>
        <position position="296"/>
    </location>
    <ligand>
        <name>ATP</name>
        <dbReference type="ChEBI" id="CHEBI:30616"/>
    </ligand>
</feature>
<feature type="region of interest" description="Disordered" evidence="11">
    <location>
        <begin position="556"/>
        <end position="612"/>
    </location>
</feature>
<dbReference type="InterPro" id="IPR000719">
    <property type="entry name" value="Prot_kinase_dom"/>
</dbReference>
<feature type="compositionally biased region" description="Basic and acidic residues" evidence="11">
    <location>
        <begin position="603"/>
        <end position="612"/>
    </location>
</feature>
<feature type="compositionally biased region" description="Low complexity" evidence="11">
    <location>
        <begin position="182"/>
        <end position="203"/>
    </location>
</feature>
<feature type="compositionally biased region" description="Polar residues" evidence="11">
    <location>
        <begin position="63"/>
        <end position="89"/>
    </location>
</feature>
<keyword evidence="4 9" id="KW-0547">Nucleotide-binding</keyword>
<dbReference type="PROSITE" id="PS00107">
    <property type="entry name" value="PROTEIN_KINASE_ATP"/>
    <property type="match status" value="1"/>
</dbReference>
<dbReference type="InterPro" id="IPR011009">
    <property type="entry name" value="Kinase-like_dom_sf"/>
</dbReference>
<evidence type="ECO:0000256" key="11">
    <source>
        <dbReference type="SAM" id="MobiDB-lite"/>
    </source>
</evidence>
<feature type="compositionally biased region" description="Pro residues" evidence="11">
    <location>
        <begin position="118"/>
        <end position="127"/>
    </location>
</feature>
<evidence type="ECO:0000256" key="3">
    <source>
        <dbReference type="ARBA" id="ARBA00022679"/>
    </source>
</evidence>
<evidence type="ECO:0000256" key="8">
    <source>
        <dbReference type="ARBA" id="ARBA00048679"/>
    </source>
</evidence>
<reference evidence="13" key="1">
    <citation type="submission" date="2021-03" db="EMBL/GenBank/DDBJ databases">
        <authorList>
            <person name="Palmer J.M."/>
        </authorList>
    </citation>
    <scope>NUCLEOTIDE SEQUENCE</scope>
    <source>
        <strain evidence="13">ARV_011</strain>
    </source>
</reference>
<feature type="domain" description="Protein kinase" evidence="12">
    <location>
        <begin position="267"/>
        <end position="719"/>
    </location>
</feature>
<dbReference type="InterPro" id="IPR017441">
    <property type="entry name" value="Protein_kinase_ATP_BS"/>
</dbReference>
<feature type="region of interest" description="Disordered" evidence="11">
    <location>
        <begin position="13"/>
        <end position="132"/>
    </location>
</feature>
<dbReference type="SUPFAM" id="SSF56112">
    <property type="entry name" value="Protein kinase-like (PK-like)"/>
    <property type="match status" value="1"/>
</dbReference>
<evidence type="ECO:0000313" key="14">
    <source>
        <dbReference type="Proteomes" id="UP000790833"/>
    </source>
</evidence>
<evidence type="ECO:0000256" key="9">
    <source>
        <dbReference type="PROSITE-ProRule" id="PRU10141"/>
    </source>
</evidence>
<evidence type="ECO:0000256" key="10">
    <source>
        <dbReference type="SAM" id="Coils"/>
    </source>
</evidence>
<feature type="coiled-coil region" evidence="10">
    <location>
        <begin position="506"/>
        <end position="533"/>
    </location>
</feature>
<dbReference type="EMBL" id="JAHMUF010000005">
    <property type="protein sequence ID" value="KAG7194977.1"/>
    <property type="molecule type" value="Genomic_DNA"/>
</dbReference>
<feature type="region of interest" description="Disordered" evidence="11">
    <location>
        <begin position="223"/>
        <end position="247"/>
    </location>
</feature>
<feature type="compositionally biased region" description="Polar residues" evidence="11">
    <location>
        <begin position="223"/>
        <end position="239"/>
    </location>
</feature>
<dbReference type="PROSITE" id="PS00108">
    <property type="entry name" value="PROTEIN_KINASE_ST"/>
    <property type="match status" value="1"/>
</dbReference>
<dbReference type="AlphaFoldDB" id="A0A9P7VBS6"/>
<dbReference type="GO" id="GO:0030447">
    <property type="term" value="P:filamentous growth"/>
    <property type="evidence" value="ECO:0007669"/>
    <property type="project" value="UniProtKB-ARBA"/>
</dbReference>
<keyword evidence="5 13" id="KW-0418">Kinase</keyword>
<keyword evidence="2 13" id="KW-0723">Serine/threonine-protein kinase</keyword>